<sequence>MHARVIYLCLPSPLMIRLSPPYSPDLAPMDFRVFPEVKSQLRGIRFASKQELTVAAKRIVSSFDADWCARPSSTLPPPLLPSLFRRCSETTIHLRTPPYHSSWRSFRSRSSGSQQSKQKRTSGSKNDGTRLINRAARKKSHIRPSSDNVMKRLSTYEQLPLRFVILRGLLENLRRLSPCRDVHAQAVDRALLY</sequence>
<feature type="region of interest" description="Disordered" evidence="1">
    <location>
        <begin position="100"/>
        <end position="132"/>
    </location>
</feature>
<dbReference type="Gene3D" id="3.30.420.10">
    <property type="entry name" value="Ribonuclease H-like superfamily/Ribonuclease H"/>
    <property type="match status" value="1"/>
</dbReference>
<reference evidence="2" key="2">
    <citation type="submission" date="2020-11" db="EMBL/GenBank/DDBJ databases">
        <authorList>
            <person name="McCartney M.A."/>
            <person name="Auch B."/>
            <person name="Kono T."/>
            <person name="Mallez S."/>
            <person name="Becker A."/>
            <person name="Gohl D.M."/>
            <person name="Silverstein K.A.T."/>
            <person name="Koren S."/>
            <person name="Bechman K.B."/>
            <person name="Herman A."/>
            <person name="Abrahante J.E."/>
            <person name="Garbe J."/>
        </authorList>
    </citation>
    <scope>NUCLEOTIDE SEQUENCE</scope>
    <source>
        <strain evidence="2">Duluth1</strain>
        <tissue evidence="2">Whole animal</tissue>
    </source>
</reference>
<gene>
    <name evidence="2" type="ORF">DPMN_101749</name>
</gene>
<evidence type="ECO:0000256" key="1">
    <source>
        <dbReference type="SAM" id="MobiDB-lite"/>
    </source>
</evidence>
<feature type="compositionally biased region" description="Low complexity" evidence="1">
    <location>
        <begin position="101"/>
        <end position="116"/>
    </location>
</feature>
<comment type="caution">
    <text evidence="2">The sequence shown here is derived from an EMBL/GenBank/DDBJ whole genome shotgun (WGS) entry which is preliminary data.</text>
</comment>
<organism evidence="2 3">
    <name type="scientific">Dreissena polymorpha</name>
    <name type="common">Zebra mussel</name>
    <name type="synonym">Mytilus polymorpha</name>
    <dbReference type="NCBI Taxonomy" id="45954"/>
    <lineage>
        <taxon>Eukaryota</taxon>
        <taxon>Metazoa</taxon>
        <taxon>Spiralia</taxon>
        <taxon>Lophotrochozoa</taxon>
        <taxon>Mollusca</taxon>
        <taxon>Bivalvia</taxon>
        <taxon>Autobranchia</taxon>
        <taxon>Heteroconchia</taxon>
        <taxon>Euheterodonta</taxon>
        <taxon>Imparidentia</taxon>
        <taxon>Neoheterodontei</taxon>
        <taxon>Myida</taxon>
        <taxon>Dreissenoidea</taxon>
        <taxon>Dreissenidae</taxon>
        <taxon>Dreissena</taxon>
    </lineage>
</organism>
<dbReference type="EMBL" id="JAIWYP010000003">
    <property type="protein sequence ID" value="KAH3859102.1"/>
    <property type="molecule type" value="Genomic_DNA"/>
</dbReference>
<evidence type="ECO:0008006" key="4">
    <source>
        <dbReference type="Google" id="ProtNLM"/>
    </source>
</evidence>
<accession>A0A9D4LI38</accession>
<dbReference type="InterPro" id="IPR036397">
    <property type="entry name" value="RNaseH_sf"/>
</dbReference>
<evidence type="ECO:0000313" key="2">
    <source>
        <dbReference type="EMBL" id="KAH3859102.1"/>
    </source>
</evidence>
<reference evidence="2" key="1">
    <citation type="journal article" date="2019" name="bioRxiv">
        <title>The Genome of the Zebra Mussel, Dreissena polymorpha: A Resource for Invasive Species Research.</title>
        <authorList>
            <person name="McCartney M.A."/>
            <person name="Auch B."/>
            <person name="Kono T."/>
            <person name="Mallez S."/>
            <person name="Zhang Y."/>
            <person name="Obille A."/>
            <person name="Becker A."/>
            <person name="Abrahante J.E."/>
            <person name="Garbe J."/>
            <person name="Badalamenti J.P."/>
            <person name="Herman A."/>
            <person name="Mangelson H."/>
            <person name="Liachko I."/>
            <person name="Sullivan S."/>
            <person name="Sone E.D."/>
            <person name="Koren S."/>
            <person name="Silverstein K.A.T."/>
            <person name="Beckman K.B."/>
            <person name="Gohl D.M."/>
        </authorList>
    </citation>
    <scope>NUCLEOTIDE SEQUENCE</scope>
    <source>
        <strain evidence="2">Duluth1</strain>
        <tissue evidence="2">Whole animal</tissue>
    </source>
</reference>
<name>A0A9D4LI38_DREPO</name>
<protein>
    <recommendedName>
        <fullName evidence="4">Transposase</fullName>
    </recommendedName>
</protein>
<dbReference type="AlphaFoldDB" id="A0A9D4LI38"/>
<keyword evidence="3" id="KW-1185">Reference proteome</keyword>
<dbReference type="Proteomes" id="UP000828390">
    <property type="component" value="Unassembled WGS sequence"/>
</dbReference>
<dbReference type="GO" id="GO:0003676">
    <property type="term" value="F:nucleic acid binding"/>
    <property type="evidence" value="ECO:0007669"/>
    <property type="project" value="InterPro"/>
</dbReference>
<evidence type="ECO:0000313" key="3">
    <source>
        <dbReference type="Proteomes" id="UP000828390"/>
    </source>
</evidence>
<proteinExistence type="predicted"/>